<feature type="transmembrane region" description="Helical" evidence="1">
    <location>
        <begin position="431"/>
        <end position="452"/>
    </location>
</feature>
<keyword evidence="2" id="KW-0732">Signal</keyword>
<dbReference type="Proteomes" id="UP000537775">
    <property type="component" value="Unassembled WGS sequence"/>
</dbReference>
<gene>
    <name evidence="3" type="ORF">HD594_001366</name>
</gene>
<keyword evidence="4" id="KW-1185">Reference proteome</keyword>
<evidence type="ECO:0008006" key="5">
    <source>
        <dbReference type="Google" id="ProtNLM"/>
    </source>
</evidence>
<organism evidence="3 4">
    <name type="scientific">Microbacterium thalassium</name>
    <dbReference type="NCBI Taxonomy" id="362649"/>
    <lineage>
        <taxon>Bacteria</taxon>
        <taxon>Bacillati</taxon>
        <taxon>Actinomycetota</taxon>
        <taxon>Actinomycetes</taxon>
        <taxon>Micrococcales</taxon>
        <taxon>Microbacteriaceae</taxon>
        <taxon>Microbacterium</taxon>
    </lineage>
</organism>
<comment type="caution">
    <text evidence="3">The sequence shown here is derived from an EMBL/GenBank/DDBJ whole genome shotgun (WGS) entry which is preliminary data.</text>
</comment>
<proteinExistence type="predicted"/>
<keyword evidence="1" id="KW-1133">Transmembrane helix</keyword>
<dbReference type="PROSITE" id="PS51257">
    <property type="entry name" value="PROKAR_LIPOPROTEIN"/>
    <property type="match status" value="1"/>
</dbReference>
<keyword evidence="1" id="KW-0812">Transmembrane</keyword>
<accession>A0A7X0KUF3</accession>
<keyword evidence="1" id="KW-0472">Membrane</keyword>
<feature type="signal peptide" evidence="2">
    <location>
        <begin position="1"/>
        <end position="23"/>
    </location>
</feature>
<reference evidence="3 4" key="1">
    <citation type="submission" date="2020-08" db="EMBL/GenBank/DDBJ databases">
        <title>Sequencing the genomes of 1000 actinobacteria strains.</title>
        <authorList>
            <person name="Klenk H.-P."/>
        </authorList>
    </citation>
    <scope>NUCLEOTIDE SEQUENCE [LARGE SCALE GENOMIC DNA]</scope>
    <source>
        <strain evidence="3 4">DSM 12511</strain>
    </source>
</reference>
<evidence type="ECO:0000313" key="4">
    <source>
        <dbReference type="Proteomes" id="UP000537775"/>
    </source>
</evidence>
<protein>
    <recommendedName>
        <fullName evidence="5">DUF11 domain-containing protein</fullName>
    </recommendedName>
</protein>
<evidence type="ECO:0000256" key="1">
    <source>
        <dbReference type="SAM" id="Phobius"/>
    </source>
</evidence>
<dbReference type="EMBL" id="JACHML010000001">
    <property type="protein sequence ID" value="MBB6391053.1"/>
    <property type="molecule type" value="Genomic_DNA"/>
</dbReference>
<evidence type="ECO:0000256" key="2">
    <source>
        <dbReference type="SAM" id="SignalP"/>
    </source>
</evidence>
<dbReference type="RefSeq" id="WP_184750231.1">
    <property type="nucleotide sequence ID" value="NZ_BAAAJR010000010.1"/>
</dbReference>
<dbReference type="AlphaFoldDB" id="A0A7X0KUF3"/>
<sequence length="512" mass="53151">MRSRTRAIAATAAALLIAGACVAASAPPSAVQDAGTAVGASIPAAVGGVRASAEEPPATIVSDGPLTLIEISGDLSCRVRHIDDDLSEFDAETACGTFVATEQALYGPADIPGGGRAQQTPWKPVLQGTGGTGTDEDPYFIWTVVTNDSITVSQIDSYVPGDDFYRTRITVRGGIETTSDVVVYHAGDCRLADSDFGLGSYDPGSGAVRCHPSSESGVVDPDGRVLEFVPESTDGSHFTFASAPVVWARVGSRQALPDSIDQEGETLDHAIALSWDLVAGDESVGVTMLTRITGAPAVVQPPAPLQGSISLSTAEPQVGDEVRVEATVSNPNDSTQVISRLTAELPPGTDYVDGSVEGIGPPTVSGTTLDFGAVTLAGGQSLGFGFSVIPQQEGDGTIRLSGALRTGELVEAQSTFTAQGVVPPPPVIDPLPWALGAIGAALLLILGATTIARIRGPRRQEKLVREHVRLMPQRATTIHHTTTPDVPAPEPPSFRLVGEPGTWEHRVIEEKP</sequence>
<feature type="chain" id="PRO_5030829986" description="DUF11 domain-containing protein" evidence="2">
    <location>
        <begin position="24"/>
        <end position="512"/>
    </location>
</feature>
<name>A0A7X0KUF3_9MICO</name>
<evidence type="ECO:0000313" key="3">
    <source>
        <dbReference type="EMBL" id="MBB6391053.1"/>
    </source>
</evidence>